<comment type="caution">
    <text evidence="1">The sequence shown here is derived from an EMBL/GenBank/DDBJ whole genome shotgun (WGS) entry which is preliminary data.</text>
</comment>
<reference evidence="1" key="1">
    <citation type="journal article" date="2020" name="Phytopathology">
        <title>Genome sequence of the chestnut blight fungus Cryphonectria parasitica EP155: A fundamental resource for an archetypical invasive plant pathogen.</title>
        <authorList>
            <person name="Crouch J.A."/>
            <person name="Dawe A."/>
            <person name="Aerts A."/>
            <person name="Barry K."/>
            <person name="Churchill A.C.L."/>
            <person name="Grimwood J."/>
            <person name="Hillman B."/>
            <person name="Milgroom M.G."/>
            <person name="Pangilinan J."/>
            <person name="Smith M."/>
            <person name="Salamov A."/>
            <person name="Schmutz J."/>
            <person name="Yadav J."/>
            <person name="Grigoriev I.V."/>
            <person name="Nuss D."/>
        </authorList>
    </citation>
    <scope>NUCLEOTIDE SEQUENCE</scope>
    <source>
        <strain evidence="1">EP155</strain>
    </source>
</reference>
<dbReference type="RefSeq" id="XP_040777254.1">
    <property type="nucleotide sequence ID" value="XM_040923399.1"/>
</dbReference>
<evidence type="ECO:0000313" key="1">
    <source>
        <dbReference type="EMBL" id="KAF3766293.1"/>
    </source>
</evidence>
<protein>
    <submittedName>
        <fullName evidence="1">Uncharacterized protein</fullName>
    </submittedName>
</protein>
<dbReference type="AlphaFoldDB" id="A0A9P5CPL6"/>
<accession>A0A9P5CPL6</accession>
<dbReference type="Proteomes" id="UP000803844">
    <property type="component" value="Unassembled WGS sequence"/>
</dbReference>
<dbReference type="EMBL" id="MU032347">
    <property type="protein sequence ID" value="KAF3766293.1"/>
    <property type="molecule type" value="Genomic_DNA"/>
</dbReference>
<dbReference type="GeneID" id="63840528"/>
<proteinExistence type="predicted"/>
<gene>
    <name evidence="1" type="ORF">M406DRAFT_356273</name>
</gene>
<name>A0A9P5CPL6_CRYP1</name>
<evidence type="ECO:0000313" key="2">
    <source>
        <dbReference type="Proteomes" id="UP000803844"/>
    </source>
</evidence>
<sequence>MAFGIRASNHPSQYATTERPPVCPCARCFHGDSEERALREACRAPAKELSDIIIVPVGHRLRLSNPFAGLAAGSGRFGHALGKRRSIDTVASDMRPLTKIE</sequence>
<keyword evidence="2" id="KW-1185">Reference proteome</keyword>
<organism evidence="1 2">
    <name type="scientific">Cryphonectria parasitica (strain ATCC 38755 / EP155)</name>
    <dbReference type="NCBI Taxonomy" id="660469"/>
    <lineage>
        <taxon>Eukaryota</taxon>
        <taxon>Fungi</taxon>
        <taxon>Dikarya</taxon>
        <taxon>Ascomycota</taxon>
        <taxon>Pezizomycotina</taxon>
        <taxon>Sordariomycetes</taxon>
        <taxon>Sordariomycetidae</taxon>
        <taxon>Diaporthales</taxon>
        <taxon>Cryphonectriaceae</taxon>
        <taxon>Cryphonectria-Endothia species complex</taxon>
        <taxon>Cryphonectria</taxon>
    </lineage>
</organism>